<feature type="transmembrane region" description="Helical" evidence="1">
    <location>
        <begin position="127"/>
        <end position="145"/>
    </location>
</feature>
<keyword evidence="2" id="KW-0418">Kinase</keyword>
<keyword evidence="1" id="KW-0812">Transmembrane</keyword>
<dbReference type="Proteomes" id="UP000676386">
    <property type="component" value="Unassembled WGS sequence"/>
</dbReference>
<accession>A0ABS5J7R5</accession>
<feature type="transmembrane region" description="Helical" evidence="1">
    <location>
        <begin position="45"/>
        <end position="64"/>
    </location>
</feature>
<dbReference type="EMBL" id="JAGTXB010000019">
    <property type="protein sequence ID" value="MBS0031120.1"/>
    <property type="molecule type" value="Genomic_DNA"/>
</dbReference>
<gene>
    <name evidence="2" type="ORF">KE626_27580</name>
</gene>
<keyword evidence="1" id="KW-0472">Membrane</keyword>
<organism evidence="2 3">
    <name type="scientific">Chitinophaga hostae</name>
    <dbReference type="NCBI Taxonomy" id="2831022"/>
    <lineage>
        <taxon>Bacteria</taxon>
        <taxon>Pseudomonadati</taxon>
        <taxon>Bacteroidota</taxon>
        <taxon>Chitinophagia</taxon>
        <taxon>Chitinophagales</taxon>
        <taxon>Chitinophagaceae</taxon>
        <taxon>Chitinophaga</taxon>
    </lineage>
</organism>
<protein>
    <submittedName>
        <fullName evidence="2">Histidine kinase</fullName>
    </submittedName>
</protein>
<evidence type="ECO:0000313" key="2">
    <source>
        <dbReference type="EMBL" id="MBS0031120.1"/>
    </source>
</evidence>
<keyword evidence="1" id="KW-1133">Transmembrane helix</keyword>
<name>A0ABS5J7R5_9BACT</name>
<dbReference type="RefSeq" id="WP_211976255.1">
    <property type="nucleotide sequence ID" value="NZ_CBFHAM010000010.1"/>
</dbReference>
<evidence type="ECO:0000313" key="3">
    <source>
        <dbReference type="Proteomes" id="UP000676386"/>
    </source>
</evidence>
<sequence>MRHNKPYRYLVHLAVCMALILLYCYPQLKGGWASPFSLKWTVVRFILFGFINFHLFYLLVFGLLQKPVQHKQYGKAILYTLAAIIVFSGIKYAAGYFFFPDQVLLRGIPFIGRPKIYMTFLQYLPETLKTGLAVALLAYGYRLLLQWRNTAPQDRLLATAAAQAGARYERMQEGSRQLLHYLQQLTPVLENEQTREKQGTKAILLLSDLLRYMLYDKALEKDKVSFKKELLNYERYLALRRICHPQQLLTLQVTGEDSNNMIEALRLQDITERSLQELAGVIGEIVISVHVMEDSVALSVTPVPAAVSISPNKIKLYPEYA</sequence>
<evidence type="ECO:0000256" key="1">
    <source>
        <dbReference type="SAM" id="Phobius"/>
    </source>
</evidence>
<feature type="transmembrane region" description="Helical" evidence="1">
    <location>
        <begin position="76"/>
        <end position="99"/>
    </location>
</feature>
<reference evidence="2 3" key="1">
    <citation type="submission" date="2021-04" db="EMBL/GenBank/DDBJ databases">
        <title>Chitinophaga sp. nov., isolated from the rhizosphere soil.</title>
        <authorList>
            <person name="He S."/>
        </authorList>
    </citation>
    <scope>NUCLEOTIDE SEQUENCE [LARGE SCALE GENOMIC DNA]</scope>
    <source>
        <strain evidence="2 3">2R12</strain>
    </source>
</reference>
<comment type="caution">
    <text evidence="2">The sequence shown here is derived from an EMBL/GenBank/DDBJ whole genome shotgun (WGS) entry which is preliminary data.</text>
</comment>
<keyword evidence="2" id="KW-0808">Transferase</keyword>
<proteinExistence type="predicted"/>
<dbReference type="GO" id="GO:0016301">
    <property type="term" value="F:kinase activity"/>
    <property type="evidence" value="ECO:0007669"/>
    <property type="project" value="UniProtKB-KW"/>
</dbReference>
<feature type="transmembrane region" description="Helical" evidence="1">
    <location>
        <begin position="7"/>
        <end position="25"/>
    </location>
</feature>
<keyword evidence="3" id="KW-1185">Reference proteome</keyword>